<dbReference type="InterPro" id="IPR036388">
    <property type="entry name" value="WH-like_DNA-bd_sf"/>
</dbReference>
<protein>
    <submittedName>
        <fullName evidence="6">LysR family transcriptional regulator</fullName>
    </submittedName>
</protein>
<dbReference type="Pfam" id="PF00126">
    <property type="entry name" value="HTH_1"/>
    <property type="match status" value="1"/>
</dbReference>
<dbReference type="GO" id="GO:0032993">
    <property type="term" value="C:protein-DNA complex"/>
    <property type="evidence" value="ECO:0007669"/>
    <property type="project" value="TreeGrafter"/>
</dbReference>
<dbReference type="SUPFAM" id="SSF46785">
    <property type="entry name" value="Winged helix' DNA-binding domain"/>
    <property type="match status" value="1"/>
</dbReference>
<keyword evidence="3" id="KW-0238">DNA-binding</keyword>
<feature type="domain" description="HTH lysR-type" evidence="5">
    <location>
        <begin position="1"/>
        <end position="58"/>
    </location>
</feature>
<dbReference type="Pfam" id="PF03466">
    <property type="entry name" value="LysR_substrate"/>
    <property type="match status" value="1"/>
</dbReference>
<dbReference type="InterPro" id="IPR005119">
    <property type="entry name" value="LysR_subst-bd"/>
</dbReference>
<keyword evidence="2" id="KW-0805">Transcription regulation</keyword>
<dbReference type="PROSITE" id="PS50931">
    <property type="entry name" value="HTH_LYSR"/>
    <property type="match status" value="1"/>
</dbReference>
<dbReference type="InterPro" id="IPR000847">
    <property type="entry name" value="LysR_HTH_N"/>
</dbReference>
<dbReference type="InterPro" id="IPR036390">
    <property type="entry name" value="WH_DNA-bd_sf"/>
</dbReference>
<dbReference type="Proteomes" id="UP001218638">
    <property type="component" value="Chromosome"/>
</dbReference>
<gene>
    <name evidence="6" type="ORF">PXH66_21980</name>
</gene>
<reference evidence="6" key="1">
    <citation type="submission" date="2023-03" db="EMBL/GenBank/DDBJ databases">
        <title>Lomoglobus Profundus gen. nov., sp. nov., a novel member of the phylum Verrucomicrobia, isolated from deep-marine sediment of South China Sea.</title>
        <authorList>
            <person name="Ahmad T."/>
            <person name="Ishaq S.E."/>
            <person name="Wang F."/>
        </authorList>
    </citation>
    <scope>NUCLEOTIDE SEQUENCE</scope>
    <source>
        <strain evidence="6">LMO-M01</strain>
    </source>
</reference>
<proteinExistence type="inferred from homology"/>
<evidence type="ECO:0000256" key="4">
    <source>
        <dbReference type="ARBA" id="ARBA00023163"/>
    </source>
</evidence>
<dbReference type="GO" id="GO:0003677">
    <property type="term" value="F:DNA binding"/>
    <property type="evidence" value="ECO:0007669"/>
    <property type="project" value="UniProtKB-KW"/>
</dbReference>
<dbReference type="Gene3D" id="1.10.10.10">
    <property type="entry name" value="Winged helix-like DNA-binding domain superfamily/Winged helix DNA-binding domain"/>
    <property type="match status" value="1"/>
</dbReference>
<dbReference type="Gene3D" id="3.40.190.290">
    <property type="match status" value="1"/>
</dbReference>
<evidence type="ECO:0000313" key="7">
    <source>
        <dbReference type="Proteomes" id="UP001218638"/>
    </source>
</evidence>
<name>A0AAF0CI60_9BACT</name>
<evidence type="ECO:0000256" key="3">
    <source>
        <dbReference type="ARBA" id="ARBA00023125"/>
    </source>
</evidence>
<evidence type="ECO:0000256" key="2">
    <source>
        <dbReference type="ARBA" id="ARBA00023015"/>
    </source>
</evidence>
<sequence>MELQQLRYVLAIAETGNFTRAAEAAFVSQPSLSQQVAKLEDELNHKLFHRLGRRAVPTEAGAVFIERARRILFEVDNAAREIRDDPTVDRTITIGAIPTIAPYVLPALIQRCAKELPNVRINTKEAFRRELREDVAKGKLDLALVVTPLEDPRLSIEPIFTEPLVLAVGRKHRLASTRRFTARDLAEQTFIMLGESSTLTQQIQQFCGSHNFEPRIGHKCAQVASLKQLVGFGLGVAILPRLAQNPDDHETIVYRQLSGTVPTREIAVIRHLQRYQSQGAAAFLQLLQSTFRSFGDA</sequence>
<dbReference type="RefSeq" id="WP_330928377.1">
    <property type="nucleotide sequence ID" value="NZ_CP119075.1"/>
</dbReference>
<dbReference type="PANTHER" id="PTHR30346">
    <property type="entry name" value="TRANSCRIPTIONAL DUAL REGULATOR HCAR-RELATED"/>
    <property type="match status" value="1"/>
</dbReference>
<dbReference type="CDD" id="cd05466">
    <property type="entry name" value="PBP2_LTTR_substrate"/>
    <property type="match status" value="1"/>
</dbReference>
<dbReference type="PANTHER" id="PTHR30346:SF28">
    <property type="entry name" value="HTH-TYPE TRANSCRIPTIONAL REGULATOR CYNR"/>
    <property type="match status" value="1"/>
</dbReference>
<dbReference type="PRINTS" id="PR00039">
    <property type="entry name" value="HTHLYSR"/>
</dbReference>
<keyword evidence="7" id="KW-1185">Reference proteome</keyword>
<dbReference type="SUPFAM" id="SSF53850">
    <property type="entry name" value="Periplasmic binding protein-like II"/>
    <property type="match status" value="1"/>
</dbReference>
<evidence type="ECO:0000256" key="1">
    <source>
        <dbReference type="ARBA" id="ARBA00009437"/>
    </source>
</evidence>
<dbReference type="EMBL" id="CP119075">
    <property type="protein sequence ID" value="WED65027.1"/>
    <property type="molecule type" value="Genomic_DNA"/>
</dbReference>
<dbReference type="AlphaFoldDB" id="A0AAF0CI60"/>
<evidence type="ECO:0000259" key="5">
    <source>
        <dbReference type="PROSITE" id="PS50931"/>
    </source>
</evidence>
<organism evidence="6 7">
    <name type="scientific">Synoicihabitans lomoniglobus</name>
    <dbReference type="NCBI Taxonomy" id="2909285"/>
    <lineage>
        <taxon>Bacteria</taxon>
        <taxon>Pseudomonadati</taxon>
        <taxon>Verrucomicrobiota</taxon>
        <taxon>Opitutia</taxon>
        <taxon>Opitutales</taxon>
        <taxon>Opitutaceae</taxon>
        <taxon>Synoicihabitans</taxon>
    </lineage>
</organism>
<dbReference type="KEGG" id="slom:PXH66_21980"/>
<dbReference type="GO" id="GO:0003700">
    <property type="term" value="F:DNA-binding transcription factor activity"/>
    <property type="evidence" value="ECO:0007669"/>
    <property type="project" value="InterPro"/>
</dbReference>
<comment type="similarity">
    <text evidence="1">Belongs to the LysR transcriptional regulatory family.</text>
</comment>
<keyword evidence="4" id="KW-0804">Transcription</keyword>
<evidence type="ECO:0000313" key="6">
    <source>
        <dbReference type="EMBL" id="WED65027.1"/>
    </source>
</evidence>
<dbReference type="FunFam" id="1.10.10.10:FF:000001">
    <property type="entry name" value="LysR family transcriptional regulator"/>
    <property type="match status" value="1"/>
</dbReference>
<accession>A0AAF0CI60</accession>